<evidence type="ECO:0000256" key="1">
    <source>
        <dbReference type="SAM" id="MobiDB-lite"/>
    </source>
</evidence>
<organism evidence="2 3">
    <name type="scientific">Trichogramma brassicae</name>
    <dbReference type="NCBI Taxonomy" id="86971"/>
    <lineage>
        <taxon>Eukaryota</taxon>
        <taxon>Metazoa</taxon>
        <taxon>Ecdysozoa</taxon>
        <taxon>Arthropoda</taxon>
        <taxon>Hexapoda</taxon>
        <taxon>Insecta</taxon>
        <taxon>Pterygota</taxon>
        <taxon>Neoptera</taxon>
        <taxon>Endopterygota</taxon>
        <taxon>Hymenoptera</taxon>
        <taxon>Apocrita</taxon>
        <taxon>Proctotrupomorpha</taxon>
        <taxon>Chalcidoidea</taxon>
        <taxon>Trichogrammatidae</taxon>
        <taxon>Trichogramma</taxon>
    </lineage>
</organism>
<feature type="compositionally biased region" description="Polar residues" evidence="1">
    <location>
        <begin position="135"/>
        <end position="148"/>
    </location>
</feature>
<dbReference type="OrthoDB" id="6624020at2759"/>
<gene>
    <name evidence="2" type="ORF">TBRA_LOCUS3848</name>
</gene>
<evidence type="ECO:0008006" key="4">
    <source>
        <dbReference type="Google" id="ProtNLM"/>
    </source>
</evidence>
<evidence type="ECO:0000313" key="2">
    <source>
        <dbReference type="EMBL" id="CAB0031891.1"/>
    </source>
</evidence>
<reference evidence="2 3" key="1">
    <citation type="submission" date="2020-02" db="EMBL/GenBank/DDBJ databases">
        <authorList>
            <person name="Ferguson B K."/>
        </authorList>
    </citation>
    <scope>NUCLEOTIDE SEQUENCE [LARGE SCALE GENOMIC DNA]</scope>
</reference>
<feature type="region of interest" description="Disordered" evidence="1">
    <location>
        <begin position="49"/>
        <end position="94"/>
    </location>
</feature>
<feature type="compositionally biased region" description="Basic and acidic residues" evidence="1">
    <location>
        <begin position="189"/>
        <end position="204"/>
    </location>
</feature>
<dbReference type="EMBL" id="CADCXV010000659">
    <property type="protein sequence ID" value="CAB0031891.1"/>
    <property type="molecule type" value="Genomic_DNA"/>
</dbReference>
<protein>
    <recommendedName>
        <fullName evidence="4">Reverse transcriptase domain-containing protein</fullName>
    </recommendedName>
</protein>
<dbReference type="AlphaFoldDB" id="A0A6H5I9V0"/>
<accession>A0A6H5I9V0</accession>
<feature type="region of interest" description="Disordered" evidence="1">
    <location>
        <begin position="172"/>
        <end position="204"/>
    </location>
</feature>
<sequence length="204" mass="22770">MYDAILRLNFDGDVRIVGFADDIAVVAVTKHLWQIEHDLNAAILQEKRGNHHHHGRRHQHTLVPLHPLPGPAHRRQAEIRPLPPNSQREGSRCDRCPYEDHAQLMRAQKQPTQAVCSRRRLHTLVWSPHLEHSSSKASLRSPSGVSPPTSLPACDRRPAACLLRGHICPCQHTTAGPSRGRASAALRPPPKDGKDEERLATLSK</sequence>
<dbReference type="Proteomes" id="UP000479190">
    <property type="component" value="Unassembled WGS sequence"/>
</dbReference>
<feature type="compositionally biased region" description="Basic residues" evidence="1">
    <location>
        <begin position="49"/>
        <end position="60"/>
    </location>
</feature>
<feature type="region of interest" description="Disordered" evidence="1">
    <location>
        <begin position="127"/>
        <end position="151"/>
    </location>
</feature>
<proteinExistence type="predicted"/>
<evidence type="ECO:0000313" key="3">
    <source>
        <dbReference type="Proteomes" id="UP000479190"/>
    </source>
</evidence>
<keyword evidence="3" id="KW-1185">Reference proteome</keyword>
<name>A0A6H5I9V0_9HYME</name>